<feature type="domain" description="N-acetyltransferase" evidence="3">
    <location>
        <begin position="1"/>
        <end position="141"/>
    </location>
</feature>
<evidence type="ECO:0000256" key="1">
    <source>
        <dbReference type="ARBA" id="ARBA00022679"/>
    </source>
</evidence>
<reference evidence="5" key="1">
    <citation type="submission" date="2016-10" db="EMBL/GenBank/DDBJ databases">
        <authorList>
            <person name="Varghese N."/>
            <person name="Submissions S."/>
        </authorList>
    </citation>
    <scope>NUCLEOTIDE SEQUENCE [LARGE SCALE GENOMIC DNA]</scope>
    <source>
        <strain evidence="5">ATCC 700689</strain>
    </source>
</reference>
<accession>A0A1G8DGL4</accession>
<dbReference type="AlphaFoldDB" id="A0A1G8DGL4"/>
<dbReference type="STRING" id="89065.SAMN05216605_10740"/>
<evidence type="ECO:0000256" key="2">
    <source>
        <dbReference type="ARBA" id="ARBA00023315"/>
    </source>
</evidence>
<dbReference type="SUPFAM" id="SSF55729">
    <property type="entry name" value="Acyl-CoA N-acyltransferases (Nat)"/>
    <property type="match status" value="1"/>
</dbReference>
<dbReference type="Proteomes" id="UP000182894">
    <property type="component" value="Unassembled WGS sequence"/>
</dbReference>
<organism evidence="4 5">
    <name type="scientific">Pseudomonas abietaniphila</name>
    <dbReference type="NCBI Taxonomy" id="89065"/>
    <lineage>
        <taxon>Bacteria</taxon>
        <taxon>Pseudomonadati</taxon>
        <taxon>Pseudomonadota</taxon>
        <taxon>Gammaproteobacteria</taxon>
        <taxon>Pseudomonadales</taxon>
        <taxon>Pseudomonadaceae</taxon>
        <taxon>Pseudomonas</taxon>
    </lineage>
</organism>
<dbReference type="InterPro" id="IPR050832">
    <property type="entry name" value="Bact_Acetyltransf"/>
</dbReference>
<evidence type="ECO:0000259" key="3">
    <source>
        <dbReference type="PROSITE" id="PS51186"/>
    </source>
</evidence>
<keyword evidence="5" id="KW-1185">Reference proteome</keyword>
<keyword evidence="1 4" id="KW-0808">Transferase</keyword>
<dbReference type="InterPro" id="IPR016181">
    <property type="entry name" value="Acyl_CoA_acyltransferase"/>
</dbReference>
<dbReference type="RefSeq" id="WP_074753216.1">
    <property type="nucleotide sequence ID" value="NZ_FNCO01000007.1"/>
</dbReference>
<protein>
    <submittedName>
        <fullName evidence="4">Acetyltransferase (GNAT) family protein</fullName>
    </submittedName>
</protein>
<dbReference type="OrthoDB" id="9787920at2"/>
<dbReference type="PANTHER" id="PTHR43877">
    <property type="entry name" value="AMINOALKYLPHOSPHONATE N-ACETYLTRANSFERASE-RELATED-RELATED"/>
    <property type="match status" value="1"/>
</dbReference>
<dbReference type="EMBL" id="FNCO01000007">
    <property type="protein sequence ID" value="SDH56792.1"/>
    <property type="molecule type" value="Genomic_DNA"/>
</dbReference>
<dbReference type="Pfam" id="PF00583">
    <property type="entry name" value="Acetyltransf_1"/>
    <property type="match status" value="1"/>
</dbReference>
<dbReference type="Gene3D" id="3.40.630.30">
    <property type="match status" value="1"/>
</dbReference>
<proteinExistence type="predicted"/>
<dbReference type="CDD" id="cd04301">
    <property type="entry name" value="NAT_SF"/>
    <property type="match status" value="1"/>
</dbReference>
<dbReference type="GO" id="GO:0016747">
    <property type="term" value="F:acyltransferase activity, transferring groups other than amino-acyl groups"/>
    <property type="evidence" value="ECO:0007669"/>
    <property type="project" value="InterPro"/>
</dbReference>
<name>A0A1G8DGL4_9PSED</name>
<dbReference type="PANTHER" id="PTHR43877:SF2">
    <property type="entry name" value="AMINOALKYLPHOSPHONATE N-ACETYLTRANSFERASE-RELATED"/>
    <property type="match status" value="1"/>
</dbReference>
<sequence length="145" mass="17009">MSVRIEFKSNPDEDERLQILEPLKAYNAEKAGDGLSEKFAFFVRDEQTDAVLGGLHGRILYRWLFIELLVVPEQARGQRMGSQLMDKAEAFARERNCVGIWLDTFDFQAPDFYRKHGYEEFGHLDDYPPGHQRLFFQKRLIPLVR</sequence>
<dbReference type="PROSITE" id="PS51186">
    <property type="entry name" value="GNAT"/>
    <property type="match status" value="1"/>
</dbReference>
<evidence type="ECO:0000313" key="4">
    <source>
        <dbReference type="EMBL" id="SDH56792.1"/>
    </source>
</evidence>
<evidence type="ECO:0000313" key="5">
    <source>
        <dbReference type="Proteomes" id="UP000182894"/>
    </source>
</evidence>
<gene>
    <name evidence="4" type="ORF">SAMN05216605_10740</name>
</gene>
<dbReference type="InterPro" id="IPR000182">
    <property type="entry name" value="GNAT_dom"/>
</dbReference>
<keyword evidence="2" id="KW-0012">Acyltransferase</keyword>